<dbReference type="PANTHER" id="PTHR32309">
    <property type="entry name" value="TYROSINE-PROTEIN KINASE"/>
    <property type="match status" value="1"/>
</dbReference>
<evidence type="ECO:0000256" key="1">
    <source>
        <dbReference type="SAM" id="Phobius"/>
    </source>
</evidence>
<accession>A0A9X1AG96</accession>
<dbReference type="AlphaFoldDB" id="A0A9X1AG96"/>
<comment type="caution">
    <text evidence="2">The sequence shown here is derived from an EMBL/GenBank/DDBJ whole genome shotgun (WGS) entry which is preliminary data.</text>
</comment>
<organism evidence="2 3">
    <name type="scientific">Aminobacter anthyllidis</name>
    <dbReference type="NCBI Taxonomy" id="1035067"/>
    <lineage>
        <taxon>Bacteria</taxon>
        <taxon>Pseudomonadati</taxon>
        <taxon>Pseudomonadota</taxon>
        <taxon>Alphaproteobacteria</taxon>
        <taxon>Hyphomicrobiales</taxon>
        <taxon>Phyllobacteriaceae</taxon>
        <taxon>Aminobacter</taxon>
    </lineage>
</organism>
<reference evidence="2" key="1">
    <citation type="journal article" date="2021" name="Microorganisms">
        <title>Phylogenomic Reconstruction and Metabolic Potential of the Genus Aminobacter.</title>
        <authorList>
            <person name="Artuso I."/>
            <person name="Turrini P."/>
            <person name="Pirolo M."/>
            <person name="Lugli G.A."/>
            <person name="Ventura M."/>
            <person name="Visca P."/>
        </authorList>
    </citation>
    <scope>NUCLEOTIDE SEQUENCE</scope>
    <source>
        <strain evidence="2">LMG 26462</strain>
    </source>
</reference>
<evidence type="ECO:0000313" key="2">
    <source>
        <dbReference type="EMBL" id="MBT1159335.1"/>
    </source>
</evidence>
<name>A0A9X1AG96_9HYPH</name>
<keyword evidence="1" id="KW-1133">Transmembrane helix</keyword>
<keyword evidence="3" id="KW-1185">Reference proteome</keyword>
<gene>
    <name evidence="2" type="ORF">J1C56_27565</name>
</gene>
<proteinExistence type="predicted"/>
<dbReference type="Proteomes" id="UP001138921">
    <property type="component" value="Unassembled WGS sequence"/>
</dbReference>
<keyword evidence="1" id="KW-0472">Membrane</keyword>
<protein>
    <recommendedName>
        <fullName evidence="4">Polysaccharide chain length determinant N-terminal domain-containing protein</fullName>
    </recommendedName>
</protein>
<feature type="transmembrane region" description="Helical" evidence="1">
    <location>
        <begin position="240"/>
        <end position="261"/>
    </location>
</feature>
<evidence type="ECO:0000313" key="3">
    <source>
        <dbReference type="Proteomes" id="UP001138921"/>
    </source>
</evidence>
<dbReference type="PANTHER" id="PTHR32309:SF31">
    <property type="entry name" value="CAPSULAR EXOPOLYSACCHARIDE FAMILY"/>
    <property type="match status" value="1"/>
</dbReference>
<dbReference type="EMBL" id="JAFLWW010000011">
    <property type="protein sequence ID" value="MBT1159335.1"/>
    <property type="molecule type" value="Genomic_DNA"/>
</dbReference>
<dbReference type="InterPro" id="IPR050445">
    <property type="entry name" value="Bact_polysacc_biosynth/exp"/>
</dbReference>
<reference evidence="2" key="2">
    <citation type="submission" date="2021-03" db="EMBL/GenBank/DDBJ databases">
        <authorList>
            <person name="Artuso I."/>
            <person name="Turrini P."/>
            <person name="Pirolo M."/>
            <person name="Lugli G.A."/>
            <person name="Ventura M."/>
            <person name="Visca P."/>
        </authorList>
    </citation>
    <scope>NUCLEOTIDE SEQUENCE</scope>
    <source>
        <strain evidence="2">LMG 26462</strain>
    </source>
</reference>
<evidence type="ECO:0008006" key="4">
    <source>
        <dbReference type="Google" id="ProtNLM"/>
    </source>
</evidence>
<keyword evidence="1" id="KW-0812">Transmembrane</keyword>
<sequence length="297" mass="32877">MLIIIPLLLFLPFSYAIASFWPGNYTARTLLLVRQTTSTNPLSKDQTSPTPLLNERIDGLRALLFSDHVLSNVVDDQVDAAIGENQKRLRIQELRRSLWLEPIGNEFLQITYTGKMAPGLGSKLETVLIRFTEALTRQGGRNVGDLLLERRASELNDAKAVVDQLSAQRDAAPSAQRTELDQKLSNAIVKHEAAQNVYDEYHRKLGNSAPISGVDLVNSASNMIVIDPPRDPQFPSMSKLYKFAIVYGAGMLFAIGLVFFAEITDPYVRDRRAISNVTGLRFVATVGTIEQMGDGKS</sequence>
<dbReference type="RefSeq" id="WP_214393188.1">
    <property type="nucleotide sequence ID" value="NZ_JAFLWW010000011.1"/>
</dbReference>